<dbReference type="SUPFAM" id="SSF88713">
    <property type="entry name" value="Glycoside hydrolase/deacetylase"/>
    <property type="match status" value="1"/>
</dbReference>
<dbReference type="GO" id="GO:0016787">
    <property type="term" value="F:hydrolase activity"/>
    <property type="evidence" value="ECO:0007669"/>
    <property type="project" value="UniProtKB-KW"/>
</dbReference>
<evidence type="ECO:0000259" key="1">
    <source>
        <dbReference type="Pfam" id="PF01074"/>
    </source>
</evidence>
<dbReference type="InterPro" id="IPR011330">
    <property type="entry name" value="Glyco_hydro/deAcase_b/a-brl"/>
</dbReference>
<dbReference type="CDD" id="cd10791">
    <property type="entry name" value="GH38N_AMII_like_1"/>
    <property type="match status" value="1"/>
</dbReference>
<comment type="caution">
    <text evidence="2">The sequence shown here is derived from an EMBL/GenBank/DDBJ whole genome shotgun (WGS) entry which is preliminary data.</text>
</comment>
<reference evidence="2 3" key="1">
    <citation type="submission" date="2021-11" db="EMBL/GenBank/DDBJ databases">
        <title>Draft genome sequence of Paenibacillus profundus YoMME, a new Gram-positive bacteria with exoelectrogenic properties.</title>
        <authorList>
            <person name="Hubenova Y."/>
            <person name="Hubenova E."/>
            <person name="Manasiev Y."/>
            <person name="Peykov S."/>
            <person name="Mitov M."/>
        </authorList>
    </citation>
    <scope>NUCLEOTIDE SEQUENCE [LARGE SCALE GENOMIC DNA]</scope>
    <source>
        <strain evidence="2 3">YoMME</strain>
    </source>
</reference>
<feature type="domain" description="Glycoside hydrolase family 38 N-terminal" evidence="1">
    <location>
        <begin position="22"/>
        <end position="320"/>
    </location>
</feature>
<dbReference type="Gene3D" id="3.20.110.10">
    <property type="entry name" value="Glycoside hydrolase 38, N terminal domain"/>
    <property type="match status" value="1"/>
</dbReference>
<keyword evidence="2" id="KW-0378">Hydrolase</keyword>
<evidence type="ECO:0000313" key="2">
    <source>
        <dbReference type="EMBL" id="MCE5169206.1"/>
    </source>
</evidence>
<name>A0ABS8YFT4_9BACL</name>
<organism evidence="2 3">
    <name type="scientific">Paenibacillus profundus</name>
    <dbReference type="NCBI Taxonomy" id="1173085"/>
    <lineage>
        <taxon>Bacteria</taxon>
        <taxon>Bacillati</taxon>
        <taxon>Bacillota</taxon>
        <taxon>Bacilli</taxon>
        <taxon>Bacillales</taxon>
        <taxon>Paenibacillaceae</taxon>
        <taxon>Paenibacillus</taxon>
    </lineage>
</organism>
<dbReference type="Pfam" id="PF01074">
    <property type="entry name" value="Glyco_hydro_38N"/>
    <property type="match status" value="1"/>
</dbReference>
<protein>
    <submittedName>
        <fullName evidence="2">Glycoside hydrolase</fullName>
    </submittedName>
</protein>
<dbReference type="RefSeq" id="WP_233696266.1">
    <property type="nucleotide sequence ID" value="NZ_JAJNBZ010000004.1"/>
</dbReference>
<gene>
    <name evidence="2" type="ORF">LQV63_07775</name>
</gene>
<proteinExistence type="predicted"/>
<sequence>MNLNLEQCISLAETPAPKRTWTIYAIHHSHTDIGYTERQERIEQYHVDFIRQALNIVRQAKDGAQPEWQGFKWTCETFWAVERFLESASDEERQQFAAAVISGDIELSGTYLNMTELPDYDLLRSIHGKAQAYARSIGHTIDSAMTADINGYGWGYADSLLSNGIKHLFSCIHTHHGMFALGRKQTPFWWEAPSGARLLVWNGEHYMFGNELGLCPNALGKYMIQDEFDNQLIDAHHDDIARIRLHRYVCKLEEERYPYDFVPVMLSGLGTDNAAPNGRIMEFIRKWNEQYGDTIRIEMTTLSGFFARLKQEDVNAIPVYRGDWPDWWSDGVGSTAMHTQLFRDSQRTLRQVKRLDPDGQTVTADEIAAAEQALVMYAEHTWGYHSSIAEPWHPNVQLLEVRKQAYAAEASRLAHRALDKTLLAQGASTLYPERPFRYRVVNTEPAPANKLVTLSIDGWEPALFQNGLEVVNEATGQVMPHQLPHPQAVIVEVQLAAGAECTLLIRPQDGTGLAAGYMTSSTKLVGSDRVYDMEDLLEDSSAHDPVIISQHSVESPFIRIEWREDSGIVLWRNKETGADLLHQNRAYGAFTPIYEVTPAADATNQSQVWSVRSRMGRNRKGLHVERSAGRLIRVRPLENGPLYATVELLYEVPGMSYYALFLKVYATMNRVDVSVRLHKDSVWLPENVYVALPFTNGDATQDTLYVEKAGAVVRPWIDQLPGTLLDYMCIQEGLAWVNEAQSRTLLLGTPDTPLVQLGPLDYGRRLVHTQQLQDAKPETYAWLMTNYWETNFKATLGGFYEFRYMLDARGSVTSPALGAELGSLAGDFTVARIR</sequence>
<dbReference type="Proteomes" id="UP001199916">
    <property type="component" value="Unassembled WGS sequence"/>
</dbReference>
<dbReference type="InterPro" id="IPR027291">
    <property type="entry name" value="Glyco_hydro_38_N_sf"/>
</dbReference>
<keyword evidence="3" id="KW-1185">Reference proteome</keyword>
<dbReference type="InterPro" id="IPR000602">
    <property type="entry name" value="Glyco_hydro_38_N"/>
</dbReference>
<evidence type="ECO:0000313" key="3">
    <source>
        <dbReference type="Proteomes" id="UP001199916"/>
    </source>
</evidence>
<accession>A0ABS8YFT4</accession>
<dbReference type="EMBL" id="JAJNBZ010000004">
    <property type="protein sequence ID" value="MCE5169206.1"/>
    <property type="molecule type" value="Genomic_DNA"/>
</dbReference>